<keyword evidence="2" id="KW-0813">Transport</keyword>
<feature type="transmembrane region" description="Helical" evidence="7">
    <location>
        <begin position="102"/>
        <end position="120"/>
    </location>
</feature>
<feature type="domain" description="Major facilitator superfamily (MFS) profile" evidence="8">
    <location>
        <begin position="12"/>
        <end position="386"/>
    </location>
</feature>
<dbReference type="InterPro" id="IPR036259">
    <property type="entry name" value="MFS_trans_sf"/>
</dbReference>
<sequence>MNFSTRKRVVMYAVYISCYFLFVFFGFGALFPMLGLHFEAVGLSGGQIGMLMSVAPVVAILVQPLWGMICDRTQKPKEVLTLATLLTGVVVLLFLFTEWYLMLIVIVALLSFFQSAIVPVSDSLAMNYVKQHGGEYGSLRLWGAVGFAVSVWVSGVMIELTSTRIIFYIFAGVLVVAAWFATRMPEEGQSLQVDIRSGLAKLVKLPAYVAFLVCTFLIFGTMNANNFYFSLYYLSIGGTVAGAGLVFLLAAGSEAPFMKIAGKMMRRYGVMSLLIVAAVLSGARWLMFYFEPSTWVVLAVSILQGISIGFFIPCAVHLVRELAPDDVKVTAMSIYASMGNGLGTMFCTFVGGWIYEYFSIAHTYLFFAAATLVGVGLLILIRVKWFDEQSGIS</sequence>
<dbReference type="PANTHER" id="PTHR23522">
    <property type="entry name" value="BLL5896 PROTEIN"/>
    <property type="match status" value="1"/>
</dbReference>
<evidence type="ECO:0000313" key="9">
    <source>
        <dbReference type="EMBL" id="EGL83592.1"/>
    </source>
</evidence>
<dbReference type="InterPro" id="IPR005829">
    <property type="entry name" value="Sugar_transporter_CS"/>
</dbReference>
<evidence type="ECO:0000256" key="7">
    <source>
        <dbReference type="SAM" id="Phobius"/>
    </source>
</evidence>
<feature type="transmembrane region" description="Helical" evidence="7">
    <location>
        <begin position="296"/>
        <end position="319"/>
    </location>
</feature>
<dbReference type="PROSITE" id="PS50850">
    <property type="entry name" value="MFS"/>
    <property type="match status" value="1"/>
</dbReference>
<keyword evidence="6 7" id="KW-0472">Membrane</keyword>
<feature type="transmembrane region" description="Helical" evidence="7">
    <location>
        <begin position="202"/>
        <end position="219"/>
    </location>
</feature>
<dbReference type="GO" id="GO:0005886">
    <property type="term" value="C:plasma membrane"/>
    <property type="evidence" value="ECO:0007669"/>
    <property type="project" value="UniProtKB-SubCell"/>
</dbReference>
<dbReference type="InterPro" id="IPR020846">
    <property type="entry name" value="MFS_dom"/>
</dbReference>
<feature type="transmembrane region" description="Helical" evidence="7">
    <location>
        <begin position="270"/>
        <end position="290"/>
    </location>
</feature>
<feature type="transmembrane region" description="Helical" evidence="7">
    <location>
        <begin position="331"/>
        <end position="355"/>
    </location>
</feature>
<organism evidence="9 10">
    <name type="scientific">Caldalkalibacillus thermarum (strain TA2.A1)</name>
    <dbReference type="NCBI Taxonomy" id="986075"/>
    <lineage>
        <taxon>Bacteria</taxon>
        <taxon>Bacillati</taxon>
        <taxon>Bacillota</taxon>
        <taxon>Bacilli</taxon>
        <taxon>Bacillales</taxon>
        <taxon>Bacillaceae</taxon>
        <taxon>Caldalkalibacillus</taxon>
    </lineage>
</organism>
<dbReference type="PROSITE" id="PS00217">
    <property type="entry name" value="SUGAR_TRANSPORT_2"/>
    <property type="match status" value="1"/>
</dbReference>
<dbReference type="InterPro" id="IPR024989">
    <property type="entry name" value="MFS_assoc_dom"/>
</dbReference>
<evidence type="ECO:0000313" key="10">
    <source>
        <dbReference type="Proteomes" id="UP000010716"/>
    </source>
</evidence>
<dbReference type="Proteomes" id="UP000010716">
    <property type="component" value="Unassembled WGS sequence"/>
</dbReference>
<feature type="transmembrane region" description="Helical" evidence="7">
    <location>
        <begin position="141"/>
        <end position="159"/>
    </location>
</feature>
<dbReference type="SUPFAM" id="SSF103473">
    <property type="entry name" value="MFS general substrate transporter"/>
    <property type="match status" value="1"/>
</dbReference>
<dbReference type="eggNOG" id="COG2814">
    <property type="taxonomic scope" value="Bacteria"/>
</dbReference>
<feature type="transmembrane region" description="Helical" evidence="7">
    <location>
        <begin position="48"/>
        <end position="67"/>
    </location>
</feature>
<evidence type="ECO:0000256" key="5">
    <source>
        <dbReference type="ARBA" id="ARBA00022989"/>
    </source>
</evidence>
<feature type="transmembrane region" description="Helical" evidence="7">
    <location>
        <begin position="361"/>
        <end position="381"/>
    </location>
</feature>
<dbReference type="GO" id="GO:0015213">
    <property type="term" value="F:uridine transmembrane transporter activity"/>
    <property type="evidence" value="ECO:0007669"/>
    <property type="project" value="TreeGrafter"/>
</dbReference>
<dbReference type="PANTHER" id="PTHR23522:SF4">
    <property type="entry name" value="NUCLEOSIDE PERMEASE NUPG-RELATED"/>
    <property type="match status" value="1"/>
</dbReference>
<evidence type="ECO:0000259" key="8">
    <source>
        <dbReference type="PROSITE" id="PS50850"/>
    </source>
</evidence>
<feature type="transmembrane region" description="Helical" evidence="7">
    <location>
        <begin position="165"/>
        <end position="182"/>
    </location>
</feature>
<keyword evidence="5 7" id="KW-1133">Transmembrane helix</keyword>
<dbReference type="Pfam" id="PF12832">
    <property type="entry name" value="MFS_1_like"/>
    <property type="match status" value="1"/>
</dbReference>
<comment type="caution">
    <text evidence="9">The sequence shown here is derived from an EMBL/GenBank/DDBJ whole genome shotgun (WGS) entry which is preliminary data.</text>
</comment>
<evidence type="ECO:0000256" key="2">
    <source>
        <dbReference type="ARBA" id="ARBA00022448"/>
    </source>
</evidence>
<dbReference type="GO" id="GO:0015212">
    <property type="term" value="F:cytidine transmembrane transporter activity"/>
    <property type="evidence" value="ECO:0007669"/>
    <property type="project" value="TreeGrafter"/>
</dbReference>
<gene>
    <name evidence="9" type="ORF">CathTA2_0842</name>
</gene>
<evidence type="ECO:0000256" key="1">
    <source>
        <dbReference type="ARBA" id="ARBA00004651"/>
    </source>
</evidence>
<dbReference type="Gene3D" id="1.20.1250.20">
    <property type="entry name" value="MFS general substrate transporter like domains"/>
    <property type="match status" value="2"/>
</dbReference>
<proteinExistence type="predicted"/>
<evidence type="ECO:0000256" key="6">
    <source>
        <dbReference type="ARBA" id="ARBA00023136"/>
    </source>
</evidence>
<feature type="transmembrane region" description="Helical" evidence="7">
    <location>
        <begin position="12"/>
        <end position="36"/>
    </location>
</feature>
<keyword evidence="4 7" id="KW-0812">Transmembrane</keyword>
<protein>
    <submittedName>
        <fullName evidence="9">Major facilitator superfamily MFS_1</fullName>
    </submittedName>
</protein>
<dbReference type="EMBL" id="AFCE01000095">
    <property type="protein sequence ID" value="EGL83592.1"/>
    <property type="molecule type" value="Genomic_DNA"/>
</dbReference>
<keyword evidence="3" id="KW-1003">Cell membrane</keyword>
<accession>F5L4X9</accession>
<reference evidence="9 10" key="1">
    <citation type="journal article" date="2011" name="J. Bacteriol.">
        <title>Draft genome sequence of the thermoalkaliphilic Caldalkalibacillus thermarum strain TA2.A1.</title>
        <authorList>
            <person name="Kalamorz F."/>
            <person name="Keis S."/>
            <person name="McMillan D.G."/>
            <person name="Olsson K."/>
            <person name="Stanton J.A."/>
            <person name="Stockwell P."/>
            <person name="Black M.A."/>
            <person name="Klingeman D.M."/>
            <person name="Land M.L."/>
            <person name="Han C.S."/>
            <person name="Martin S.L."/>
            <person name="Becher S.A."/>
            <person name="Peddie C.J."/>
            <person name="Morgan H.W."/>
            <person name="Matthies D."/>
            <person name="Preiss L."/>
            <person name="Meier T."/>
            <person name="Brown S.D."/>
            <person name="Cook G.M."/>
        </authorList>
    </citation>
    <scope>NUCLEOTIDE SEQUENCE [LARGE SCALE GENOMIC DNA]</scope>
    <source>
        <strain evidence="9 10">TA2.A1</strain>
    </source>
</reference>
<evidence type="ECO:0000256" key="4">
    <source>
        <dbReference type="ARBA" id="ARBA00022692"/>
    </source>
</evidence>
<comment type="subcellular location">
    <subcellularLocation>
        <location evidence="1">Cell membrane</location>
        <topology evidence="1">Multi-pass membrane protein</topology>
    </subcellularLocation>
</comment>
<evidence type="ECO:0000256" key="3">
    <source>
        <dbReference type="ARBA" id="ARBA00022475"/>
    </source>
</evidence>
<dbReference type="AlphaFoldDB" id="F5L4X9"/>
<feature type="transmembrane region" description="Helical" evidence="7">
    <location>
        <begin position="79"/>
        <end position="96"/>
    </location>
</feature>
<feature type="transmembrane region" description="Helical" evidence="7">
    <location>
        <begin position="231"/>
        <end position="250"/>
    </location>
</feature>
<name>F5L4X9_CALTT</name>